<evidence type="ECO:0000313" key="1">
    <source>
        <dbReference type="EMBL" id="RGR75105.1"/>
    </source>
</evidence>
<keyword evidence="2" id="KW-1185">Reference proteome</keyword>
<dbReference type="Proteomes" id="UP000284178">
    <property type="component" value="Unassembled WGS sequence"/>
</dbReference>
<organism evidence="1 2">
    <name type="scientific">Holdemania filiformis</name>
    <dbReference type="NCBI Taxonomy" id="61171"/>
    <lineage>
        <taxon>Bacteria</taxon>
        <taxon>Bacillati</taxon>
        <taxon>Bacillota</taxon>
        <taxon>Erysipelotrichia</taxon>
        <taxon>Erysipelotrichales</taxon>
        <taxon>Erysipelotrichaceae</taxon>
        <taxon>Holdemania</taxon>
    </lineage>
</organism>
<sequence length="74" mass="9199">MRYWFESVLDNINTTRLVIRRNDHYDFERWDHKKKDWVEDSDMAKLLIGEMIVDDCTEEKSNQIIERFKHEHND</sequence>
<name>A0A412G3P4_9FIRM</name>
<dbReference type="GeneID" id="83015102"/>
<proteinExistence type="predicted"/>
<evidence type="ECO:0000313" key="2">
    <source>
        <dbReference type="Proteomes" id="UP000284178"/>
    </source>
</evidence>
<dbReference type="AlphaFoldDB" id="A0A412G3P4"/>
<protein>
    <submittedName>
        <fullName evidence="1">Uncharacterized protein</fullName>
    </submittedName>
</protein>
<dbReference type="RefSeq" id="WP_117894596.1">
    <property type="nucleotide sequence ID" value="NZ_CABJCV010000006.1"/>
</dbReference>
<dbReference type="EMBL" id="QRUP01000006">
    <property type="protein sequence ID" value="RGR75105.1"/>
    <property type="molecule type" value="Genomic_DNA"/>
</dbReference>
<gene>
    <name evidence="1" type="ORF">DWY25_06745</name>
</gene>
<reference evidence="1 2" key="1">
    <citation type="submission" date="2018-08" db="EMBL/GenBank/DDBJ databases">
        <title>A genome reference for cultivated species of the human gut microbiota.</title>
        <authorList>
            <person name="Zou Y."/>
            <person name="Xue W."/>
            <person name="Luo G."/>
        </authorList>
    </citation>
    <scope>NUCLEOTIDE SEQUENCE [LARGE SCALE GENOMIC DNA]</scope>
    <source>
        <strain evidence="1 2">AF24-29</strain>
    </source>
</reference>
<accession>A0A412G3P4</accession>
<comment type="caution">
    <text evidence="1">The sequence shown here is derived from an EMBL/GenBank/DDBJ whole genome shotgun (WGS) entry which is preliminary data.</text>
</comment>